<reference evidence="10 11" key="1">
    <citation type="submission" date="2018-08" db="EMBL/GenBank/DDBJ databases">
        <title>Genomic Encyclopedia of Archaeal and Bacterial Type Strains, Phase II (KMG-II): from individual species to whole genera.</title>
        <authorList>
            <person name="Goeker M."/>
        </authorList>
    </citation>
    <scope>NUCLEOTIDE SEQUENCE [LARGE SCALE GENOMIC DNA]</scope>
    <source>
        <strain evidence="10 11">DSM 45791</strain>
    </source>
</reference>
<evidence type="ECO:0000259" key="9">
    <source>
        <dbReference type="Pfam" id="PF09922"/>
    </source>
</evidence>
<dbReference type="InterPro" id="IPR052027">
    <property type="entry name" value="PspC"/>
</dbReference>
<feature type="domain" description="Phage shock protein PspC N-terminal" evidence="8">
    <location>
        <begin position="26"/>
        <end position="80"/>
    </location>
</feature>
<evidence type="ECO:0000256" key="4">
    <source>
        <dbReference type="ARBA" id="ARBA00022989"/>
    </source>
</evidence>
<dbReference type="Proteomes" id="UP000256269">
    <property type="component" value="Unassembled WGS sequence"/>
</dbReference>
<evidence type="ECO:0000256" key="2">
    <source>
        <dbReference type="ARBA" id="ARBA00022475"/>
    </source>
</evidence>
<feature type="compositionally biased region" description="Low complexity" evidence="6">
    <location>
        <begin position="199"/>
        <end position="214"/>
    </location>
</feature>
<evidence type="ECO:0000256" key="5">
    <source>
        <dbReference type="ARBA" id="ARBA00023136"/>
    </source>
</evidence>
<dbReference type="PANTHER" id="PTHR33885">
    <property type="entry name" value="PHAGE SHOCK PROTEIN C"/>
    <property type="match status" value="1"/>
</dbReference>
<dbReference type="InterPro" id="IPR024425">
    <property type="entry name" value="LiaF-like_C"/>
</dbReference>
<dbReference type="EMBL" id="QUNO01000001">
    <property type="protein sequence ID" value="REH55581.1"/>
    <property type="molecule type" value="Genomic_DNA"/>
</dbReference>
<organism evidence="10 11">
    <name type="scientific">Kutzneria buriramensis</name>
    <dbReference type="NCBI Taxonomy" id="1045776"/>
    <lineage>
        <taxon>Bacteria</taxon>
        <taxon>Bacillati</taxon>
        <taxon>Actinomycetota</taxon>
        <taxon>Actinomycetes</taxon>
        <taxon>Pseudonocardiales</taxon>
        <taxon>Pseudonocardiaceae</taxon>
        <taxon>Kutzneria</taxon>
    </lineage>
</organism>
<evidence type="ECO:0000313" key="11">
    <source>
        <dbReference type="Proteomes" id="UP000256269"/>
    </source>
</evidence>
<dbReference type="InterPro" id="IPR007168">
    <property type="entry name" value="Phageshock_PspC_N"/>
</dbReference>
<gene>
    <name evidence="10" type="ORF">BCF44_101605</name>
</gene>
<dbReference type="Pfam" id="PF04024">
    <property type="entry name" value="PspC"/>
    <property type="match status" value="1"/>
</dbReference>
<comment type="caution">
    <text evidence="10">The sequence shown here is derived from an EMBL/GenBank/DDBJ whole genome shotgun (WGS) entry which is preliminary data.</text>
</comment>
<evidence type="ECO:0000259" key="8">
    <source>
        <dbReference type="Pfam" id="PF04024"/>
    </source>
</evidence>
<comment type="subcellular location">
    <subcellularLocation>
        <location evidence="1">Cell membrane</location>
        <topology evidence="1">Single-pass membrane protein</topology>
    </subcellularLocation>
</comment>
<feature type="transmembrane region" description="Helical" evidence="7">
    <location>
        <begin position="52"/>
        <end position="79"/>
    </location>
</feature>
<accession>A0A3E0IAE9</accession>
<evidence type="ECO:0000256" key="3">
    <source>
        <dbReference type="ARBA" id="ARBA00022692"/>
    </source>
</evidence>
<proteinExistence type="predicted"/>
<dbReference type="Pfam" id="PF09922">
    <property type="entry name" value="LiaF-like_C"/>
    <property type="match status" value="1"/>
</dbReference>
<dbReference type="GO" id="GO:0005886">
    <property type="term" value="C:plasma membrane"/>
    <property type="evidence" value="ECO:0007669"/>
    <property type="project" value="UniProtKB-SubCell"/>
</dbReference>
<feature type="region of interest" description="Disordered" evidence="6">
    <location>
        <begin position="198"/>
        <end position="217"/>
    </location>
</feature>
<keyword evidence="11" id="KW-1185">Reference proteome</keyword>
<keyword evidence="5 7" id="KW-0472">Membrane</keyword>
<feature type="transmembrane region" description="Helical" evidence="7">
    <location>
        <begin position="222"/>
        <end position="244"/>
    </location>
</feature>
<evidence type="ECO:0000256" key="7">
    <source>
        <dbReference type="SAM" id="Phobius"/>
    </source>
</evidence>
<feature type="transmembrane region" description="Helical" evidence="7">
    <location>
        <begin position="250"/>
        <end position="271"/>
    </location>
</feature>
<keyword evidence="4 7" id="KW-1133">Transmembrane helix</keyword>
<feature type="transmembrane region" description="Helical" evidence="7">
    <location>
        <begin position="100"/>
        <end position="120"/>
    </location>
</feature>
<dbReference type="AlphaFoldDB" id="A0A3E0IAE9"/>
<evidence type="ECO:0000313" key="10">
    <source>
        <dbReference type="EMBL" id="REH55581.1"/>
    </source>
</evidence>
<name>A0A3E0IAE9_9PSEU</name>
<feature type="domain" description="Cell wall-active antibiotics response LiaF-like C-terminal" evidence="9">
    <location>
        <begin position="314"/>
        <end position="411"/>
    </location>
</feature>
<keyword evidence="2" id="KW-1003">Cell membrane</keyword>
<protein>
    <submittedName>
        <fullName evidence="10">Phage shock protein PspC (Stress-responsive transcriptional regulator)</fullName>
    </submittedName>
</protein>
<keyword evidence="3 7" id="KW-0812">Transmembrane</keyword>
<sequence>MLVTVNTTKHSGINIEHLASDFWATRPRRPRQGRMVAGVAAGIGRRYGIDPVIVRVALVVTTVWGGAGILFYLLGWLTLADENDEASAIESLAGRGRSSVSHGFTILLCVLCVPAFGALWSGEFGFFSGVLSVAALIGALVLLHRNRAGLGVAGAPTSTSGGSMTAPSYAPGAPVSAEWDPLGASPLLWELHDPNEPETTQVATTDQADATVATRPRRRNSAVGGVTMGIAVLTAAALIFTKAYNPWLTWPHILGIVAGVLAGGLVVGAFVRGGRGLIVPTVLVGVAAVALTNSPNGGGSGFGDLRATPTTTLDATYARSFGEVRLDLTSFKFDKEKPARTSVSVDAGDARVILPANVNVDVTCTADVGTVRCLTQRGDWRDVSLHVTENVPNAVGTVHLDVHAGAGDVEVDRG</sequence>
<evidence type="ECO:0000256" key="1">
    <source>
        <dbReference type="ARBA" id="ARBA00004162"/>
    </source>
</evidence>
<feature type="transmembrane region" description="Helical" evidence="7">
    <location>
        <begin position="126"/>
        <end position="143"/>
    </location>
</feature>
<dbReference type="PANTHER" id="PTHR33885:SF3">
    <property type="entry name" value="PHAGE SHOCK PROTEIN C"/>
    <property type="match status" value="1"/>
</dbReference>
<evidence type="ECO:0000256" key="6">
    <source>
        <dbReference type="SAM" id="MobiDB-lite"/>
    </source>
</evidence>